<organism evidence="2 3">
    <name type="scientific">Bacteroides zhangwenhongii</name>
    <dbReference type="NCBI Taxonomy" id="2650157"/>
    <lineage>
        <taxon>Bacteria</taxon>
        <taxon>Pseudomonadati</taxon>
        <taxon>Bacteroidota</taxon>
        <taxon>Bacteroidia</taxon>
        <taxon>Bacteroidales</taxon>
        <taxon>Bacteroidaceae</taxon>
        <taxon>Bacteroides</taxon>
    </lineage>
</organism>
<keyword evidence="1" id="KW-0732">Signal</keyword>
<evidence type="ECO:0000313" key="2">
    <source>
        <dbReference type="EMBL" id="MDC7135506.1"/>
    </source>
</evidence>
<feature type="signal peptide" evidence="1">
    <location>
        <begin position="1"/>
        <end position="19"/>
    </location>
</feature>
<reference evidence="2 3" key="1">
    <citation type="submission" date="2023-01" db="EMBL/GenBank/DDBJ databases">
        <title>Exploring GABA producing Bacteroides strains toward improving mental health.</title>
        <authorList>
            <person name="Yousuf B."/>
            <person name="Bouhlel N.E."/>
            <person name="Mottawea W."/>
            <person name="Hammami R."/>
        </authorList>
    </citation>
    <scope>NUCLEOTIDE SEQUENCE [LARGE SCALE GENOMIC DNA]</scope>
    <source>
        <strain evidence="2 3">UO.H1054</strain>
    </source>
</reference>
<gene>
    <name evidence="2" type="ORF">PQG98_03985</name>
</gene>
<evidence type="ECO:0000256" key="1">
    <source>
        <dbReference type="SAM" id="SignalP"/>
    </source>
</evidence>
<keyword evidence="3" id="KW-1185">Reference proteome</keyword>
<protein>
    <submittedName>
        <fullName evidence="2">Uncharacterized protein</fullName>
    </submittedName>
</protein>
<name>A0ABT5H4I7_9BACE</name>
<accession>A0ABT5H4I7</accession>
<dbReference type="EMBL" id="JAQPYS010000028">
    <property type="protein sequence ID" value="MDC7135506.1"/>
    <property type="molecule type" value="Genomic_DNA"/>
</dbReference>
<proteinExistence type="predicted"/>
<sequence>MKKLILSVTLASITILSNAQIIKTNVLSTDKEGDELEKATYTNIKDPIQKDTWCAAFMKRPAEGSSSPTIGKELSYPKYAEGGPSVNLGFPSGIKGYRNSAYSLTESGKTYKKGVYYLACLINLSKVGTNKPTELIALNATHTGSSARAQVFVNKSEDGKLKITAVAGKQRMEIPNTFDFGKTHLIILKADYPNTKYSLFVDPDLGKSEPKANAEIMAPETLTVGVKAFSFKNGHIYKGNIGNFRFTNKWEDIIAQ</sequence>
<evidence type="ECO:0000313" key="3">
    <source>
        <dbReference type="Proteomes" id="UP001215398"/>
    </source>
</evidence>
<feature type="chain" id="PRO_5045917826" evidence="1">
    <location>
        <begin position="20"/>
        <end position="256"/>
    </location>
</feature>
<dbReference type="RefSeq" id="WP_272719755.1">
    <property type="nucleotide sequence ID" value="NZ_JAQPYS010000028.1"/>
</dbReference>
<dbReference type="Proteomes" id="UP001215398">
    <property type="component" value="Unassembled WGS sequence"/>
</dbReference>
<comment type="caution">
    <text evidence="2">The sequence shown here is derived from an EMBL/GenBank/DDBJ whole genome shotgun (WGS) entry which is preliminary data.</text>
</comment>